<comment type="caution">
    <text evidence="2">The sequence shown here is derived from an EMBL/GenBank/DDBJ whole genome shotgun (WGS) entry which is preliminary data.</text>
</comment>
<dbReference type="Pfam" id="PF13091">
    <property type="entry name" value="PLDc_2"/>
    <property type="match status" value="2"/>
</dbReference>
<dbReference type="InterPro" id="IPR025202">
    <property type="entry name" value="PLD-like_dom"/>
</dbReference>
<gene>
    <name evidence="2" type="ORF">DBV05_g3217</name>
</gene>
<sequence length="676" mass="74864">MTFPDSSNPPFLLLLATAVATLAAIAIHHFYCRQPWIQRTKNMPETITKPVSDLCHASRSVSTLLAEDPALAPGEAASQLYSTHPVSVLDTSPPKHRRVATPEELDHALSCGNFGDVRPSELFLRIWHDALCTLDHDPLAGVVSPPLMGSSGILPLTVISALPDICRHMSNLIARAEHEVILATNYWKESNASRLITDSLKELSKRAGRRKRRAVVKIIYDRGSAKQVFDNHLDVSESERTAPGVGLPSADEIPNIDIEVINYHRPVLGTFHAKFMVVDRKIGIVCSNNIQDNDNLEMMTHLEGPIVDSLYDMALLTWHDALKPPLPLLTISEAQSEARGTFDSSFLDIASQTPANRTNLITRARDSGVQLPENEPGDPHYDEDMASELLRMQAILTPTNGESVMSLVTKHLNEATQQKLQGTAPECAPEDTMTPYIPHARHEPFPIALVNRKPWGALNHSSVYTPQNEAWLSAIRNAESTVFIQSPDINAEPLIPALLDAVRRGVEVTMYACLGYNDLGELLPFQGGTNEMISHKMYTELDPDQRKRLHIHWYVGKDQTKPLHNKFKQRSCHIKLMIVDEHIGIQGSGNQDTQSWYHSQEVNILLDSPEICADWVAGLRRNQNTHLYGAVSQEDGIWRDDDGNEAKGAIGINPGHMSWAKGVVGAVKRVKGDGGF</sequence>
<evidence type="ECO:0000313" key="2">
    <source>
        <dbReference type="EMBL" id="KAB2578131.1"/>
    </source>
</evidence>
<dbReference type="SMART" id="SM00155">
    <property type="entry name" value="PLDc"/>
    <property type="match status" value="2"/>
</dbReference>
<organism evidence="2 3">
    <name type="scientific">Lasiodiplodia theobromae</name>
    <dbReference type="NCBI Taxonomy" id="45133"/>
    <lineage>
        <taxon>Eukaryota</taxon>
        <taxon>Fungi</taxon>
        <taxon>Dikarya</taxon>
        <taxon>Ascomycota</taxon>
        <taxon>Pezizomycotina</taxon>
        <taxon>Dothideomycetes</taxon>
        <taxon>Dothideomycetes incertae sedis</taxon>
        <taxon>Botryosphaeriales</taxon>
        <taxon>Botryosphaeriaceae</taxon>
        <taxon>Lasiodiplodia</taxon>
    </lineage>
</organism>
<proteinExistence type="predicted"/>
<name>A0A5N5DLC1_9PEZI</name>
<dbReference type="InterPro" id="IPR001736">
    <property type="entry name" value="PLipase_D/transphosphatidylase"/>
</dbReference>
<dbReference type="GO" id="GO:0032049">
    <property type="term" value="P:cardiolipin biosynthetic process"/>
    <property type="evidence" value="ECO:0007669"/>
    <property type="project" value="UniProtKB-ARBA"/>
</dbReference>
<dbReference type="Gene3D" id="3.30.870.10">
    <property type="entry name" value="Endonuclease Chain A"/>
    <property type="match status" value="2"/>
</dbReference>
<reference evidence="2 3" key="1">
    <citation type="journal article" date="2019" name="Sci. Rep.">
        <title>A multi-omics analysis of the grapevine pathogen Lasiodiplodia theobromae reveals that temperature affects the expression of virulence- and pathogenicity-related genes.</title>
        <authorList>
            <person name="Felix C."/>
            <person name="Meneses R."/>
            <person name="Goncalves M.F.M."/>
            <person name="Tilleman L."/>
            <person name="Duarte A.S."/>
            <person name="Jorrin-Novo J.V."/>
            <person name="Van de Peer Y."/>
            <person name="Deforce D."/>
            <person name="Van Nieuwerburgh F."/>
            <person name="Esteves A.C."/>
            <person name="Alves A."/>
        </authorList>
    </citation>
    <scope>NUCLEOTIDE SEQUENCE [LARGE SCALE GENOMIC DNA]</scope>
    <source>
        <strain evidence="2 3">LA-SOL3</strain>
    </source>
</reference>
<dbReference type="PROSITE" id="PS50035">
    <property type="entry name" value="PLD"/>
    <property type="match status" value="2"/>
</dbReference>
<dbReference type="PANTHER" id="PTHR21248">
    <property type="entry name" value="CARDIOLIPIN SYNTHASE"/>
    <property type="match status" value="1"/>
</dbReference>
<dbReference type="AlphaFoldDB" id="A0A5N5DLC1"/>
<accession>A0A5N5DLC1</accession>
<dbReference type="CDD" id="cd00138">
    <property type="entry name" value="PLDc_SF"/>
    <property type="match status" value="2"/>
</dbReference>
<dbReference type="GO" id="GO:0030572">
    <property type="term" value="F:phosphatidyltransferase activity"/>
    <property type="evidence" value="ECO:0007669"/>
    <property type="project" value="UniProtKB-ARBA"/>
</dbReference>
<evidence type="ECO:0000259" key="1">
    <source>
        <dbReference type="PROSITE" id="PS50035"/>
    </source>
</evidence>
<dbReference type="OrthoDB" id="9997422at2759"/>
<keyword evidence="3" id="KW-1185">Reference proteome</keyword>
<feature type="domain" description="PLD phosphodiesterase" evidence="1">
    <location>
        <begin position="267"/>
        <end position="294"/>
    </location>
</feature>
<evidence type="ECO:0000313" key="3">
    <source>
        <dbReference type="Proteomes" id="UP000325902"/>
    </source>
</evidence>
<protein>
    <recommendedName>
        <fullName evidence="1">PLD phosphodiesterase domain-containing protein</fullName>
    </recommendedName>
</protein>
<dbReference type="EMBL" id="VCHE01000013">
    <property type="protein sequence ID" value="KAB2578131.1"/>
    <property type="molecule type" value="Genomic_DNA"/>
</dbReference>
<feature type="domain" description="PLD phosphodiesterase" evidence="1">
    <location>
        <begin position="568"/>
        <end position="595"/>
    </location>
</feature>
<dbReference type="PANTHER" id="PTHR21248:SF22">
    <property type="entry name" value="PHOSPHOLIPASE D"/>
    <property type="match status" value="1"/>
</dbReference>
<dbReference type="SUPFAM" id="SSF56024">
    <property type="entry name" value="Phospholipase D/nuclease"/>
    <property type="match status" value="2"/>
</dbReference>
<dbReference type="Proteomes" id="UP000325902">
    <property type="component" value="Unassembled WGS sequence"/>
</dbReference>